<proteinExistence type="predicted"/>
<evidence type="ECO:0000313" key="2">
    <source>
        <dbReference type="Proteomes" id="UP000285120"/>
    </source>
</evidence>
<sequence length="54" mass="6147">MTAPEKEKKGIVRDEIKEYELEIDRMINEGFAGGRIIDIKRKRPKENAAGAEDS</sequence>
<dbReference type="EMBL" id="RAPK01000011">
    <property type="protein sequence ID" value="RKD69514.1"/>
    <property type="molecule type" value="Genomic_DNA"/>
</dbReference>
<protein>
    <submittedName>
        <fullName evidence="1">Uncharacterized protein</fullName>
    </submittedName>
</protein>
<reference evidence="1 2" key="1">
    <citation type="submission" date="2018-09" db="EMBL/GenBank/DDBJ databases">
        <title>Genomic Encyclopedia of Archaeal and Bacterial Type Strains, Phase II (KMG-II): from individual species to whole genera.</title>
        <authorList>
            <person name="Goeker M."/>
        </authorList>
    </citation>
    <scope>NUCLEOTIDE SEQUENCE [LARGE SCALE GENOMIC DNA]</scope>
    <source>
        <strain evidence="1 2">DSM 17008</strain>
    </source>
</reference>
<name>A0A419UWL9_9BACL</name>
<comment type="caution">
    <text evidence="1">The sequence shown here is derived from an EMBL/GenBank/DDBJ whole genome shotgun (WGS) entry which is preliminary data.</text>
</comment>
<evidence type="ECO:0000313" key="1">
    <source>
        <dbReference type="EMBL" id="RKD69514.1"/>
    </source>
</evidence>
<dbReference type="Proteomes" id="UP000285120">
    <property type="component" value="Unassembled WGS sequence"/>
</dbReference>
<accession>A0A419UWL9</accession>
<dbReference type="RefSeq" id="WP_170146944.1">
    <property type="nucleotide sequence ID" value="NZ_RAPK01000011.1"/>
</dbReference>
<dbReference type="AlphaFoldDB" id="A0A419UWL9"/>
<keyword evidence="2" id="KW-1185">Reference proteome</keyword>
<organism evidence="1 2">
    <name type="scientific">Sinobaca qinghaiensis</name>
    <dbReference type="NCBI Taxonomy" id="342944"/>
    <lineage>
        <taxon>Bacteria</taxon>
        <taxon>Bacillati</taxon>
        <taxon>Bacillota</taxon>
        <taxon>Bacilli</taxon>
        <taxon>Bacillales</taxon>
        <taxon>Sporolactobacillaceae</taxon>
        <taxon>Sinobaca</taxon>
    </lineage>
</organism>
<gene>
    <name evidence="1" type="ORF">ATL39_2933</name>
</gene>